<feature type="binding site" evidence="5 10">
    <location>
        <position position="270"/>
    </location>
    <ligand>
        <name>Zn(2+)</name>
        <dbReference type="ChEBI" id="CHEBI:29105"/>
    </ligand>
</feature>
<comment type="cofactor">
    <cofactor evidence="5 10">
        <name>Zn(2+)</name>
        <dbReference type="ChEBI" id="CHEBI:29105"/>
    </cofactor>
    <text evidence="5 10">Binds 1 zinc ion per subunit.</text>
</comment>
<dbReference type="Gene3D" id="3.40.50.1980">
    <property type="entry name" value="Nitrogenase molybdenum iron protein domain"/>
    <property type="match status" value="2"/>
</dbReference>
<proteinExistence type="inferred from homology"/>
<dbReference type="CDD" id="cd06572">
    <property type="entry name" value="Histidinol_dh"/>
    <property type="match status" value="1"/>
</dbReference>
<evidence type="ECO:0000256" key="4">
    <source>
        <dbReference type="ARBA" id="ARBA00023002"/>
    </source>
</evidence>
<dbReference type="InterPro" id="IPR022695">
    <property type="entry name" value="Histidinol_DH_monofunct"/>
</dbReference>
<organism evidence="12 13">
    <name type="scientific">Aerophobetes bacterium</name>
    <dbReference type="NCBI Taxonomy" id="2030807"/>
    <lineage>
        <taxon>Bacteria</taxon>
        <taxon>Candidatus Aerophobota</taxon>
    </lineage>
</organism>
<dbReference type="PROSITE" id="PS00611">
    <property type="entry name" value="HISOL_DEHYDROGENASE"/>
    <property type="match status" value="1"/>
</dbReference>
<dbReference type="PRINTS" id="PR00083">
    <property type="entry name" value="HOLDHDRGNASE"/>
</dbReference>
<feature type="binding site" evidence="5 10">
    <location>
        <position position="267"/>
    </location>
    <ligand>
        <name>Zn(2+)</name>
        <dbReference type="ChEBI" id="CHEBI:29105"/>
    </ligand>
</feature>
<keyword evidence="5" id="KW-0028">Amino-acid biosynthesis</keyword>
<dbReference type="InterPro" id="IPR001692">
    <property type="entry name" value="Histidinol_DH_CS"/>
</dbReference>
<feature type="binding site" evidence="5 8">
    <location>
        <position position="220"/>
    </location>
    <ligand>
        <name>NAD(+)</name>
        <dbReference type="ChEBI" id="CHEBI:57540"/>
    </ligand>
</feature>
<feature type="binding site" evidence="5 10">
    <location>
        <position position="429"/>
    </location>
    <ligand>
        <name>Zn(2+)</name>
        <dbReference type="ChEBI" id="CHEBI:29105"/>
    </ligand>
</feature>
<feature type="binding site" evidence="5 9">
    <location>
        <position position="270"/>
    </location>
    <ligand>
        <name>substrate</name>
    </ligand>
</feature>
<dbReference type="Pfam" id="PF00815">
    <property type="entry name" value="Histidinol_dh"/>
    <property type="match status" value="1"/>
</dbReference>
<feature type="binding site" evidence="5 8">
    <location>
        <position position="197"/>
    </location>
    <ligand>
        <name>NAD(+)</name>
        <dbReference type="ChEBI" id="CHEBI:57540"/>
    </ligand>
</feature>
<evidence type="ECO:0000256" key="5">
    <source>
        <dbReference type="HAMAP-Rule" id="MF_01024"/>
    </source>
</evidence>
<reference evidence="12 13" key="1">
    <citation type="submission" date="2019-03" db="EMBL/GenBank/DDBJ databases">
        <title>Metabolic potential of uncultured bacteria and archaea associated with petroleum seepage in deep-sea sediments.</title>
        <authorList>
            <person name="Dong X."/>
            <person name="Hubert C."/>
        </authorList>
    </citation>
    <scope>NUCLEOTIDE SEQUENCE [LARGE SCALE GENOMIC DNA]</scope>
    <source>
        <strain evidence="12">E44_bin92</strain>
    </source>
</reference>
<dbReference type="SUPFAM" id="SSF53720">
    <property type="entry name" value="ALDH-like"/>
    <property type="match status" value="1"/>
</dbReference>
<dbReference type="PANTHER" id="PTHR21256">
    <property type="entry name" value="HISTIDINOL DEHYDROGENASE HDH"/>
    <property type="match status" value="1"/>
</dbReference>
<evidence type="ECO:0000313" key="13">
    <source>
        <dbReference type="Proteomes" id="UP000320781"/>
    </source>
</evidence>
<dbReference type="GO" id="GO:0008270">
    <property type="term" value="F:zinc ion binding"/>
    <property type="evidence" value="ECO:0007669"/>
    <property type="project" value="UniProtKB-UniRule"/>
</dbReference>
<keyword evidence="3 5" id="KW-0862">Zinc</keyword>
<comment type="catalytic activity">
    <reaction evidence="5">
        <text>L-histidinol + 2 NAD(+) + H2O = L-histidine + 2 NADH + 3 H(+)</text>
        <dbReference type="Rhea" id="RHEA:20641"/>
        <dbReference type="ChEBI" id="CHEBI:15377"/>
        <dbReference type="ChEBI" id="CHEBI:15378"/>
        <dbReference type="ChEBI" id="CHEBI:57540"/>
        <dbReference type="ChEBI" id="CHEBI:57595"/>
        <dbReference type="ChEBI" id="CHEBI:57699"/>
        <dbReference type="ChEBI" id="CHEBI:57945"/>
        <dbReference type="EC" id="1.1.1.23"/>
    </reaction>
</comment>
<dbReference type="HAMAP" id="MF_01024">
    <property type="entry name" value="HisD"/>
    <property type="match status" value="1"/>
</dbReference>
<comment type="function">
    <text evidence="5">Catalyzes the sequential NAD-dependent oxidations of L-histidinol to L-histidinaldehyde and then to L-histidine.</text>
</comment>
<feature type="active site" description="Proton acceptor" evidence="5 7">
    <location>
        <position position="336"/>
    </location>
</feature>
<dbReference type="AlphaFoldDB" id="A0A523QGE6"/>
<dbReference type="PIRSF" id="PIRSF000099">
    <property type="entry name" value="Histidinol_dh"/>
    <property type="match status" value="1"/>
</dbReference>
<comment type="pathway">
    <text evidence="5">Amino-acid biosynthesis; L-histidine biosynthesis; L-histidine from 5-phospho-alpha-D-ribose 1-diphosphate: step 9/9.</text>
</comment>
<feature type="binding site" evidence="5 9">
    <location>
        <position position="245"/>
    </location>
    <ligand>
        <name>substrate</name>
    </ligand>
</feature>
<dbReference type="InterPro" id="IPR016161">
    <property type="entry name" value="Ald_DH/histidinol_DH"/>
</dbReference>
<evidence type="ECO:0000256" key="8">
    <source>
        <dbReference type="PIRSR" id="PIRSR000099-2"/>
    </source>
</evidence>
<dbReference type="EC" id="1.1.1.23" evidence="5"/>
<feature type="active site" description="Proton acceptor" evidence="5 7">
    <location>
        <position position="335"/>
    </location>
</feature>
<dbReference type="NCBIfam" id="TIGR00069">
    <property type="entry name" value="hisD"/>
    <property type="match status" value="1"/>
</dbReference>
<evidence type="ECO:0000256" key="3">
    <source>
        <dbReference type="ARBA" id="ARBA00022833"/>
    </source>
</evidence>
<feature type="binding site" evidence="5 9">
    <location>
        <position position="369"/>
    </location>
    <ligand>
        <name>substrate</name>
    </ligand>
</feature>
<sequence length="438" mass="47984">MREPRKLADLGREERKRILRRSYLKLEEVLDTVIPILKEVEKRGDEAVLEFTREFDGVGLTAHQTLLERERIKEAYERVSPELIDSLKVMRDQVEDFHRHQIRSGWETKKSVSEEGEGKYEIGERFVPLESAGVYVPGGKARYPSSAIMGVVPAKVAGVEQVVVVSPPSLTGQISDEVLVASDIAGADLIARVGGAQAVAALAYGTETIPRMDIVVGAGNLYVTAAKMYLASLGKVAIDCPAGPSEVLIIADEVANPLWVASDMLSQAEHDEAACSVLVTTSRELAWKVYRNLKDELPSSRRREVIKRSLSEYGAILLVDTLGQALDFANEFAPEHLELMVTRPKELLMEIRNAGSVFLGNFSPVAAGDYLTGSNHILPTGGSARGFSGLSVDSFFKRVTYQFLSPQALSSMSQHIVNLAKAEGPLEAHIRSIKVRQD</sequence>
<name>A0A523QGE6_UNCAE</name>
<feature type="binding site" evidence="5 9">
    <location>
        <position position="267"/>
    </location>
    <ligand>
        <name>substrate</name>
    </ligand>
</feature>
<dbReference type="FunFam" id="3.40.50.1980:FF:000001">
    <property type="entry name" value="Histidinol dehydrogenase"/>
    <property type="match status" value="1"/>
</dbReference>
<dbReference type="GO" id="GO:0051287">
    <property type="term" value="F:NAD binding"/>
    <property type="evidence" value="ECO:0007669"/>
    <property type="project" value="InterPro"/>
</dbReference>
<evidence type="ECO:0000256" key="10">
    <source>
        <dbReference type="PIRSR" id="PIRSR000099-4"/>
    </source>
</evidence>
<feature type="binding site" evidence="5 9">
    <location>
        <position position="429"/>
    </location>
    <ligand>
        <name>substrate</name>
    </ligand>
</feature>
<dbReference type="Gene3D" id="1.20.5.1300">
    <property type="match status" value="1"/>
</dbReference>
<dbReference type="InterPro" id="IPR012131">
    <property type="entry name" value="Hstdl_DH"/>
</dbReference>
<evidence type="ECO:0000256" key="6">
    <source>
        <dbReference type="PIRNR" id="PIRNR000099"/>
    </source>
</evidence>
<evidence type="ECO:0000256" key="1">
    <source>
        <dbReference type="ARBA" id="ARBA00010178"/>
    </source>
</evidence>
<feature type="binding site" evidence="5 8">
    <location>
        <position position="135"/>
    </location>
    <ligand>
        <name>NAD(+)</name>
        <dbReference type="ChEBI" id="CHEBI:57540"/>
    </ligand>
</feature>
<gene>
    <name evidence="5 12" type="primary">hisD</name>
    <name evidence="12" type="ORF">E3J95_06500</name>
</gene>
<feature type="binding site" evidence="5 9">
    <location>
        <position position="336"/>
    </location>
    <ligand>
        <name>substrate</name>
    </ligand>
</feature>
<evidence type="ECO:0000256" key="7">
    <source>
        <dbReference type="PIRSR" id="PIRSR000099-1"/>
    </source>
</evidence>
<dbReference type="PANTHER" id="PTHR21256:SF2">
    <property type="entry name" value="HISTIDINE BIOSYNTHESIS TRIFUNCTIONAL PROTEIN"/>
    <property type="match status" value="1"/>
</dbReference>
<feature type="binding site" evidence="5 10">
    <location>
        <position position="369"/>
    </location>
    <ligand>
        <name>Zn(2+)</name>
        <dbReference type="ChEBI" id="CHEBI:29105"/>
    </ligand>
</feature>
<dbReference type="GO" id="GO:0004399">
    <property type="term" value="F:histidinol dehydrogenase activity"/>
    <property type="evidence" value="ECO:0007669"/>
    <property type="project" value="UniProtKB-UniRule"/>
</dbReference>
<evidence type="ECO:0000313" key="12">
    <source>
        <dbReference type="EMBL" id="TES84527.1"/>
    </source>
</evidence>
<keyword evidence="4 5" id="KW-0560">Oxidoreductase</keyword>
<dbReference type="GO" id="GO:0000105">
    <property type="term" value="P:L-histidine biosynthetic process"/>
    <property type="evidence" value="ECO:0007669"/>
    <property type="project" value="UniProtKB-UniRule"/>
</dbReference>
<accession>A0A523QGE6</accession>
<evidence type="ECO:0000256" key="2">
    <source>
        <dbReference type="ARBA" id="ARBA00022723"/>
    </source>
</evidence>
<comment type="caution">
    <text evidence="12">The sequence shown here is derived from an EMBL/GenBank/DDBJ whole genome shotgun (WGS) entry which is preliminary data.</text>
</comment>
<keyword evidence="5 8" id="KW-0520">NAD</keyword>
<protein>
    <recommendedName>
        <fullName evidence="5">Histidinol dehydrogenase</fullName>
        <shortName evidence="5">HDH</shortName>
        <ecNumber evidence="5">1.1.1.23</ecNumber>
    </recommendedName>
</protein>
<keyword evidence="2 5" id="KW-0479">Metal-binding</keyword>
<comment type="similarity">
    <text evidence="1 5 6 11">Belongs to the histidinol dehydrogenase family.</text>
</comment>
<dbReference type="Proteomes" id="UP000320781">
    <property type="component" value="Unassembled WGS sequence"/>
</dbReference>
<keyword evidence="5" id="KW-0368">Histidine biosynthesis</keyword>
<evidence type="ECO:0000256" key="11">
    <source>
        <dbReference type="RuleBase" id="RU004175"/>
    </source>
</evidence>
<feature type="binding site" evidence="5 9">
    <location>
        <position position="423"/>
    </location>
    <ligand>
        <name>substrate</name>
    </ligand>
</feature>
<dbReference type="UniPathway" id="UPA00031">
    <property type="reaction ID" value="UER00014"/>
</dbReference>
<dbReference type="GO" id="GO:0005829">
    <property type="term" value="C:cytosol"/>
    <property type="evidence" value="ECO:0007669"/>
    <property type="project" value="TreeGrafter"/>
</dbReference>
<dbReference type="EMBL" id="SOKU01000317">
    <property type="protein sequence ID" value="TES84527.1"/>
    <property type="molecule type" value="Genomic_DNA"/>
</dbReference>
<evidence type="ECO:0000256" key="9">
    <source>
        <dbReference type="PIRSR" id="PIRSR000099-3"/>
    </source>
</evidence>